<comment type="caution">
    <text evidence="3">The sequence shown here is derived from an EMBL/GenBank/DDBJ whole genome shotgun (WGS) entry which is preliminary data.</text>
</comment>
<protein>
    <submittedName>
        <fullName evidence="3">Uncharacterized protein</fullName>
    </submittedName>
</protein>
<feature type="transmembrane region" description="Helical" evidence="2">
    <location>
        <begin position="287"/>
        <end position="311"/>
    </location>
</feature>
<evidence type="ECO:0000256" key="2">
    <source>
        <dbReference type="SAM" id="Phobius"/>
    </source>
</evidence>
<dbReference type="Proteomes" id="UP001215151">
    <property type="component" value="Unassembled WGS sequence"/>
</dbReference>
<keyword evidence="2" id="KW-0472">Membrane</keyword>
<accession>A0AAD7TN78</accession>
<feature type="region of interest" description="Disordered" evidence="1">
    <location>
        <begin position="406"/>
        <end position="436"/>
    </location>
</feature>
<feature type="compositionally biased region" description="Low complexity" evidence="1">
    <location>
        <begin position="170"/>
        <end position="205"/>
    </location>
</feature>
<feature type="compositionally biased region" description="Polar residues" evidence="1">
    <location>
        <begin position="410"/>
        <end position="425"/>
    </location>
</feature>
<evidence type="ECO:0000313" key="3">
    <source>
        <dbReference type="EMBL" id="KAJ8472520.1"/>
    </source>
</evidence>
<keyword evidence="2" id="KW-0812">Transmembrane</keyword>
<dbReference type="Gene3D" id="2.60.120.260">
    <property type="entry name" value="Galactose-binding domain-like"/>
    <property type="match status" value="1"/>
</dbReference>
<feature type="compositionally biased region" description="Polar residues" evidence="1">
    <location>
        <begin position="225"/>
        <end position="252"/>
    </location>
</feature>
<dbReference type="EMBL" id="JAPEVG010000256">
    <property type="protein sequence ID" value="KAJ8472520.1"/>
    <property type="molecule type" value="Genomic_DNA"/>
</dbReference>
<dbReference type="AlphaFoldDB" id="A0AAD7TN78"/>
<gene>
    <name evidence="3" type="ORF">ONZ51_g8467</name>
</gene>
<name>A0AAD7TN78_9APHY</name>
<reference evidence="3" key="1">
    <citation type="submission" date="2022-11" db="EMBL/GenBank/DDBJ databases">
        <title>Genome Sequence of Cubamyces cubensis.</title>
        <authorList>
            <person name="Buettner E."/>
        </authorList>
    </citation>
    <scope>NUCLEOTIDE SEQUENCE</scope>
    <source>
        <strain evidence="3">MPL-01</strain>
    </source>
</reference>
<feature type="compositionally biased region" description="Polar residues" evidence="1">
    <location>
        <begin position="268"/>
        <end position="277"/>
    </location>
</feature>
<keyword evidence="4" id="KW-1185">Reference proteome</keyword>
<feature type="compositionally biased region" description="Low complexity" evidence="1">
    <location>
        <begin position="253"/>
        <end position="265"/>
    </location>
</feature>
<feature type="compositionally biased region" description="Basic and acidic residues" evidence="1">
    <location>
        <begin position="472"/>
        <end position="481"/>
    </location>
</feature>
<proteinExistence type="predicted"/>
<feature type="region of interest" description="Disordered" evidence="1">
    <location>
        <begin position="460"/>
        <end position="481"/>
    </location>
</feature>
<keyword evidence="2" id="KW-1133">Transmembrane helix</keyword>
<evidence type="ECO:0000256" key="1">
    <source>
        <dbReference type="SAM" id="MobiDB-lite"/>
    </source>
</evidence>
<feature type="region of interest" description="Disordered" evidence="1">
    <location>
        <begin position="161"/>
        <end position="277"/>
    </location>
</feature>
<evidence type="ECO:0000313" key="4">
    <source>
        <dbReference type="Proteomes" id="UP001215151"/>
    </source>
</evidence>
<feature type="region of interest" description="Disordered" evidence="1">
    <location>
        <begin position="1"/>
        <end position="20"/>
    </location>
</feature>
<organism evidence="3 4">
    <name type="scientific">Trametes cubensis</name>
    <dbReference type="NCBI Taxonomy" id="1111947"/>
    <lineage>
        <taxon>Eukaryota</taxon>
        <taxon>Fungi</taxon>
        <taxon>Dikarya</taxon>
        <taxon>Basidiomycota</taxon>
        <taxon>Agaricomycotina</taxon>
        <taxon>Agaricomycetes</taxon>
        <taxon>Polyporales</taxon>
        <taxon>Polyporaceae</taxon>
        <taxon>Trametes</taxon>
    </lineage>
</organism>
<sequence length="481" mass="51220">MNRSIDDENGDSVTGAKPSYLPDEGWSQGAQCPGCHVNPTLADVSRAFDQTWHDGTYHPGQPDRTITVSFTGTAVFVYNLIANVIQYTTTLTNLSFSIDGTYMQQYMHVPDGSEEQILYSVLVFSHTGLANQPHTLEMRAAGLNDSLILFDVVLYTVPEDPSPAAQPQGSSTSTLTTVSSTSESSASSQSTSPAAGDATSSTATTQHPPETGEPIVIRRSDSTHSDTISSGLTSASTTSEPNSQPLSDTVTMSVVPSSNPSSIVSGTLEASGTPNTSPAAIQGHRSLSASAIVGLMAGLVGFGLIVLFLCVRRRCRRRTGSGSPPVDRSMPKKRARSLPAIMNMLGPRDSTIAVTSRMEPAHVPSCVASQTQGHPFASNHFIPRAGDLSSASGRLLRFAERDAADAGIPDSTSSKGNLTSPTSELQDNESQRTGSTIGALRSQVARLQEQLEHLRYIEQDMTELFSEPPPSYEDRNRDSLR</sequence>